<gene>
    <name evidence="1" type="ORF">CEXT_460471</name>
</gene>
<sequence length="137" mass="15995">MSLIDNEAFLLVFYTLRNCGTIKPKRPPLIAIAYCIQIRFLNRYHGNRSQYYFCFFPKENEIRRGKKLRKEGIKNGIKEERGKKRYSGGGNSTECLLCFENWVMVPLRETVPHAQRINALQIMERAAAVVVVKEILR</sequence>
<keyword evidence="2" id="KW-1185">Reference proteome</keyword>
<protein>
    <submittedName>
        <fullName evidence="1">Uncharacterized protein</fullName>
    </submittedName>
</protein>
<organism evidence="1 2">
    <name type="scientific">Caerostris extrusa</name>
    <name type="common">Bark spider</name>
    <name type="synonym">Caerostris bankana</name>
    <dbReference type="NCBI Taxonomy" id="172846"/>
    <lineage>
        <taxon>Eukaryota</taxon>
        <taxon>Metazoa</taxon>
        <taxon>Ecdysozoa</taxon>
        <taxon>Arthropoda</taxon>
        <taxon>Chelicerata</taxon>
        <taxon>Arachnida</taxon>
        <taxon>Araneae</taxon>
        <taxon>Araneomorphae</taxon>
        <taxon>Entelegynae</taxon>
        <taxon>Araneoidea</taxon>
        <taxon>Araneidae</taxon>
        <taxon>Caerostris</taxon>
    </lineage>
</organism>
<reference evidence="1 2" key="1">
    <citation type="submission" date="2021-06" db="EMBL/GenBank/DDBJ databases">
        <title>Caerostris extrusa draft genome.</title>
        <authorList>
            <person name="Kono N."/>
            <person name="Arakawa K."/>
        </authorList>
    </citation>
    <scope>NUCLEOTIDE SEQUENCE [LARGE SCALE GENOMIC DNA]</scope>
</reference>
<comment type="caution">
    <text evidence="1">The sequence shown here is derived from an EMBL/GenBank/DDBJ whole genome shotgun (WGS) entry which is preliminary data.</text>
</comment>
<accession>A0AAV4QD96</accession>
<dbReference type="EMBL" id="BPLR01005913">
    <property type="protein sequence ID" value="GIY06005.1"/>
    <property type="molecule type" value="Genomic_DNA"/>
</dbReference>
<proteinExistence type="predicted"/>
<evidence type="ECO:0000313" key="1">
    <source>
        <dbReference type="EMBL" id="GIY06005.1"/>
    </source>
</evidence>
<name>A0AAV4QD96_CAEEX</name>
<evidence type="ECO:0000313" key="2">
    <source>
        <dbReference type="Proteomes" id="UP001054945"/>
    </source>
</evidence>
<dbReference type="AlphaFoldDB" id="A0AAV4QD96"/>
<dbReference type="Proteomes" id="UP001054945">
    <property type="component" value="Unassembled WGS sequence"/>
</dbReference>